<dbReference type="PANTHER" id="PTHR43384">
    <property type="entry name" value="SEPTUM SITE-DETERMINING PROTEIN MIND HOMOLOG, CHLOROPLASTIC-RELATED"/>
    <property type="match status" value="1"/>
</dbReference>
<dbReference type="Proteomes" id="UP000767327">
    <property type="component" value="Unassembled WGS sequence"/>
</dbReference>
<dbReference type="PANTHER" id="PTHR43384:SF6">
    <property type="entry name" value="SEPTUM SITE-DETERMINING PROTEIN MIND HOMOLOG, CHLOROPLASTIC"/>
    <property type="match status" value="1"/>
</dbReference>
<evidence type="ECO:0000313" key="5">
    <source>
        <dbReference type="Proteomes" id="UP000767327"/>
    </source>
</evidence>
<organism evidence="4 5">
    <name type="scientific">Bifidobacterium crudilactis</name>
    <dbReference type="NCBI Taxonomy" id="327277"/>
    <lineage>
        <taxon>Bacteria</taxon>
        <taxon>Bacillati</taxon>
        <taxon>Actinomycetota</taxon>
        <taxon>Actinomycetes</taxon>
        <taxon>Bifidobacteriales</taxon>
        <taxon>Bifidobacteriaceae</taxon>
        <taxon>Bifidobacterium</taxon>
    </lineage>
</organism>
<evidence type="ECO:0000313" key="4">
    <source>
        <dbReference type="EMBL" id="NLT78889.1"/>
    </source>
</evidence>
<dbReference type="InterPro" id="IPR050625">
    <property type="entry name" value="ParA/MinD_ATPase"/>
</dbReference>
<dbReference type="AlphaFoldDB" id="A0A971IBG1"/>
<feature type="region of interest" description="Disordered" evidence="3">
    <location>
        <begin position="202"/>
        <end position="223"/>
    </location>
</feature>
<keyword evidence="2" id="KW-0067">ATP-binding</keyword>
<dbReference type="GO" id="GO:0005829">
    <property type="term" value="C:cytosol"/>
    <property type="evidence" value="ECO:0007669"/>
    <property type="project" value="TreeGrafter"/>
</dbReference>
<gene>
    <name evidence="4" type="ORF">GXW98_01190</name>
</gene>
<feature type="region of interest" description="Disordered" evidence="3">
    <location>
        <begin position="316"/>
        <end position="342"/>
    </location>
</feature>
<protein>
    <submittedName>
        <fullName evidence="4">Cobyric acid synthase</fullName>
    </submittedName>
</protein>
<keyword evidence="1" id="KW-0547">Nucleotide-binding</keyword>
<feature type="region of interest" description="Disordered" evidence="3">
    <location>
        <begin position="1"/>
        <end position="26"/>
    </location>
</feature>
<dbReference type="Gene3D" id="3.40.50.300">
    <property type="entry name" value="P-loop containing nucleotide triphosphate hydrolases"/>
    <property type="match status" value="1"/>
</dbReference>
<dbReference type="GO" id="GO:0016887">
    <property type="term" value="F:ATP hydrolysis activity"/>
    <property type="evidence" value="ECO:0007669"/>
    <property type="project" value="TreeGrafter"/>
</dbReference>
<dbReference type="SUPFAM" id="SSF52540">
    <property type="entry name" value="P-loop containing nucleoside triphosphate hydrolases"/>
    <property type="match status" value="1"/>
</dbReference>
<reference evidence="4" key="1">
    <citation type="journal article" date="2020" name="Biotechnol. Biofuels">
        <title>New insights from the biogas microbiome by comprehensive genome-resolved metagenomics of nearly 1600 species originating from multiple anaerobic digesters.</title>
        <authorList>
            <person name="Campanaro S."/>
            <person name="Treu L."/>
            <person name="Rodriguez-R L.M."/>
            <person name="Kovalovszki A."/>
            <person name="Ziels R.M."/>
            <person name="Maus I."/>
            <person name="Zhu X."/>
            <person name="Kougias P.G."/>
            <person name="Basile A."/>
            <person name="Luo G."/>
            <person name="Schluter A."/>
            <person name="Konstantinidis K.T."/>
            <person name="Angelidaki I."/>
        </authorList>
    </citation>
    <scope>NUCLEOTIDE SEQUENCE</scope>
    <source>
        <strain evidence="4">AS01afH2WH_6</strain>
    </source>
</reference>
<dbReference type="GO" id="GO:0051782">
    <property type="term" value="P:negative regulation of cell division"/>
    <property type="evidence" value="ECO:0007669"/>
    <property type="project" value="TreeGrafter"/>
</dbReference>
<evidence type="ECO:0000256" key="2">
    <source>
        <dbReference type="ARBA" id="ARBA00022840"/>
    </source>
</evidence>
<sequence>MNSRTAHSGSRRTSQRPVRGTTRRTAVSASADAFDAGDGLCRVVVCVGVSGGLGVSTMASMLAWHLARSGMRTAIVDADFSRGGLDVLLGIESEHGLRFGDVTAPLGRLDGNALSHELASWETMKVLSVDPWKDERPDWWEQQAAVKALREVNDVVVIDAGLGEGLADLALPSSAQTVLLAELSVLGLARAKALLGSEPSLGAEGAGRSKVGRSSGGRARGSQEPMIVGISPRVLRMRVVGIGVKDAREYLGREILGALAPSKRLGESILSGTGIPRIPKRHVPVLDALAEAILDGLGHDGHHRIEGLRGRPYADAGCDGAHRDHSQAETSRKAGQAGDDHV</sequence>
<feature type="compositionally biased region" description="Basic and acidic residues" evidence="3">
    <location>
        <begin position="320"/>
        <end position="342"/>
    </location>
</feature>
<proteinExistence type="predicted"/>
<name>A0A971IBG1_9BIFI</name>
<accession>A0A971IBG1</accession>
<evidence type="ECO:0000256" key="1">
    <source>
        <dbReference type="ARBA" id="ARBA00022741"/>
    </source>
</evidence>
<reference evidence="4" key="2">
    <citation type="submission" date="2020-01" db="EMBL/GenBank/DDBJ databases">
        <authorList>
            <person name="Campanaro S."/>
        </authorList>
    </citation>
    <scope>NUCLEOTIDE SEQUENCE</scope>
    <source>
        <strain evidence="4">AS01afH2WH_6</strain>
    </source>
</reference>
<evidence type="ECO:0000256" key="3">
    <source>
        <dbReference type="SAM" id="MobiDB-lite"/>
    </source>
</evidence>
<dbReference type="InterPro" id="IPR027417">
    <property type="entry name" value="P-loop_NTPase"/>
</dbReference>
<dbReference type="RefSeq" id="WP_273172295.1">
    <property type="nucleotide sequence ID" value="NZ_JAAXZR010000006.1"/>
</dbReference>
<dbReference type="GO" id="GO:0009898">
    <property type="term" value="C:cytoplasmic side of plasma membrane"/>
    <property type="evidence" value="ECO:0007669"/>
    <property type="project" value="TreeGrafter"/>
</dbReference>
<dbReference type="EMBL" id="JAAXZR010000006">
    <property type="protein sequence ID" value="NLT78889.1"/>
    <property type="molecule type" value="Genomic_DNA"/>
</dbReference>
<dbReference type="GO" id="GO:0005524">
    <property type="term" value="F:ATP binding"/>
    <property type="evidence" value="ECO:0007669"/>
    <property type="project" value="UniProtKB-KW"/>
</dbReference>
<comment type="caution">
    <text evidence="4">The sequence shown here is derived from an EMBL/GenBank/DDBJ whole genome shotgun (WGS) entry which is preliminary data.</text>
</comment>